<dbReference type="Gene3D" id="3.40.50.300">
    <property type="entry name" value="P-loop containing nucleotide triphosphate hydrolases"/>
    <property type="match status" value="1"/>
</dbReference>
<keyword evidence="4" id="KW-0238">DNA-binding</keyword>
<keyword evidence="3" id="KW-0067">ATP-binding</keyword>
<dbReference type="SUPFAM" id="SSF48334">
    <property type="entry name" value="DNA repair protein MutS, domain III"/>
    <property type="match status" value="1"/>
</dbReference>
<dbReference type="PANTHER" id="PTHR11361">
    <property type="entry name" value="DNA MISMATCH REPAIR PROTEIN MUTS FAMILY MEMBER"/>
    <property type="match status" value="1"/>
</dbReference>
<comment type="caution">
    <text evidence="7">The sequence shown here is derived from an EMBL/GenBank/DDBJ whole genome shotgun (WGS) entry which is preliminary data.</text>
</comment>
<dbReference type="GO" id="GO:0140664">
    <property type="term" value="F:ATP-dependent DNA damage sensor activity"/>
    <property type="evidence" value="ECO:0007669"/>
    <property type="project" value="InterPro"/>
</dbReference>
<dbReference type="GO" id="GO:0030983">
    <property type="term" value="F:mismatched DNA binding"/>
    <property type="evidence" value="ECO:0007669"/>
    <property type="project" value="InterPro"/>
</dbReference>
<feature type="region of interest" description="Disordered" evidence="5">
    <location>
        <begin position="293"/>
        <end position="315"/>
    </location>
</feature>
<evidence type="ECO:0000256" key="2">
    <source>
        <dbReference type="ARBA" id="ARBA00022741"/>
    </source>
</evidence>
<dbReference type="Gene3D" id="1.10.1420.10">
    <property type="match status" value="2"/>
</dbReference>
<evidence type="ECO:0000259" key="6">
    <source>
        <dbReference type="PROSITE" id="PS00486"/>
    </source>
</evidence>
<dbReference type="PANTHER" id="PTHR11361:SF20">
    <property type="entry name" value="MUTS PROTEIN HOMOLOG 5"/>
    <property type="match status" value="1"/>
</dbReference>
<dbReference type="OrthoDB" id="29596at2759"/>
<dbReference type="InterPro" id="IPR036187">
    <property type="entry name" value="DNA_mismatch_repair_MutS_sf"/>
</dbReference>
<feature type="region of interest" description="Disordered" evidence="5">
    <location>
        <begin position="365"/>
        <end position="399"/>
    </location>
</feature>
<dbReference type="Pfam" id="PF00488">
    <property type="entry name" value="MutS_V"/>
    <property type="match status" value="1"/>
</dbReference>
<proteinExistence type="inferred from homology"/>
<reference evidence="8" key="1">
    <citation type="submission" date="2017-01" db="EMBL/GenBank/DDBJ databases">
        <authorList>
            <person name="Wang Y."/>
            <person name="White M."/>
            <person name="Kvist S."/>
            <person name="Moncalvo J.-M."/>
        </authorList>
    </citation>
    <scope>NUCLEOTIDE SEQUENCE [LARGE SCALE GENOMIC DNA]</scope>
    <source>
        <strain evidence="8">COL-18-3</strain>
    </source>
</reference>
<evidence type="ECO:0000256" key="3">
    <source>
        <dbReference type="ARBA" id="ARBA00022840"/>
    </source>
</evidence>
<gene>
    <name evidence="7" type="ORF">AX774_g382</name>
</gene>
<keyword evidence="8" id="KW-1185">Reference proteome</keyword>
<dbReference type="GO" id="GO:0006298">
    <property type="term" value="P:mismatch repair"/>
    <property type="evidence" value="ECO:0007669"/>
    <property type="project" value="InterPro"/>
</dbReference>
<keyword evidence="2" id="KW-0547">Nucleotide-binding</keyword>
<evidence type="ECO:0000256" key="5">
    <source>
        <dbReference type="SAM" id="MobiDB-lite"/>
    </source>
</evidence>
<dbReference type="GO" id="GO:0051026">
    <property type="term" value="P:chiasma assembly"/>
    <property type="evidence" value="ECO:0007669"/>
    <property type="project" value="TreeGrafter"/>
</dbReference>
<dbReference type="EMBL" id="LSSK01000019">
    <property type="protein sequence ID" value="OMH86067.1"/>
    <property type="molecule type" value="Genomic_DNA"/>
</dbReference>
<comment type="similarity">
    <text evidence="1">Belongs to the DNA mismatch repair MutS family.</text>
</comment>
<dbReference type="InterPro" id="IPR027417">
    <property type="entry name" value="P-loop_NTPase"/>
</dbReference>
<protein>
    <submittedName>
        <fullName evidence="7">DNA mismatch repair protein MSH5</fullName>
    </submittedName>
</protein>
<evidence type="ECO:0000313" key="8">
    <source>
        <dbReference type="Proteomes" id="UP000188320"/>
    </source>
</evidence>
<sequence>MVETMIVVYFPQLGYLVSTKNTEIEIDGWKLQFKTQDRMYFKNPRMTELDNCLGDIHAHIVDREIELIQQLKQHIRMYSEYLLTVNNSIAQLDCLMAFGITAREHNWVRPALVPHPNTLSISGGRHPLLQILLDNRFIPNDTVLHSGDAKSLAIVITGANFSGKSVYAKQIALIVYMAHIGLFVPADSATIGLTDRIESRIRGSESLLQAQSSFMTDLIQLSTCVQTSSSSGSLIILDEFGKGTNPNDGLALLAATIEYFLLGPAKSTENNDIQARVVSDCLQILNVLESWDSNLPHPKADPTSPHTTNHDDTETDTTTLIRGNFIQTALELQQRDKVAKIRLGLNRFKSVVKAELKYWQNMSTTNTESSGGDSVDPNHQTSNPVSKSQTGKATTNVKVTPNTPYFNSLLSNIRNSTGVVALLETINFTDLGTISNNLEGTRGYKTLSFNTNENKSKSKKPGSTPSSKSKAGSSIGNTNKKNSKVKIDIIRNHGKEWVKVINRTLPSYWKELSILCFEEDEDYDIYDTQKIEEEQKEVEEEEEDDDIEVIDTKYGKVWKIKPRHATKLKMFEKAKTVAICFEYIKKLNSDNKVIYNTTGINNSSIGISNVNSGNNNLYNNVEKIVFSFKRADIFPDKSNSGEKDSDYEIYTEYCKQMSDTIVEGLKKMNIQVEYFDELEYLPPQQEDGKSDSLDTSGVMEDNKELERIFDYKIPLLQPTLSQYNRNPDGGSDKQEETLVKEFFLDITTICVLASHTSQLSEYDITKNKIQILPEYNTNWLELQLNQQRYQGNSSGPNGDDTKSQDGNDTNVNTSSGVESRLSLILQQFALLFSYIYINTSDTNDKNGNTRIVPKLTTTSSAYSRVMETVGQVGGYIEYIRCKSLFVCFCDHPRYRSICGCLNNLANTHTPTNDGNGANTIDASSISTDANDEDLEVPQSILPPHDVSAHTQGDVSSKPKSLYQVWDSWFNMFDSKTEMLGLGFTKRVLPHIYIIDPIPSQRFVDLYTQLTNPTPDSSENSTKGVDDNSNNSSGNANVQFTKLHLDVFGSADSLNIPVTTANYSIVKLVNNKSKLFTLNSVYLHQPRSFSEPRFFANLNLHYKKKLRNTNPETPIKSD</sequence>
<evidence type="ECO:0000256" key="1">
    <source>
        <dbReference type="ARBA" id="ARBA00006271"/>
    </source>
</evidence>
<dbReference type="GO" id="GO:0005634">
    <property type="term" value="C:nucleus"/>
    <property type="evidence" value="ECO:0007669"/>
    <property type="project" value="TreeGrafter"/>
</dbReference>
<dbReference type="SUPFAM" id="SSF52540">
    <property type="entry name" value="P-loop containing nucleoside triphosphate hydrolases"/>
    <property type="match status" value="1"/>
</dbReference>
<dbReference type="PROSITE" id="PS00486">
    <property type="entry name" value="DNA_MISMATCH_REPAIR_2"/>
    <property type="match status" value="1"/>
</dbReference>
<dbReference type="Proteomes" id="UP000188320">
    <property type="component" value="Unassembled WGS sequence"/>
</dbReference>
<evidence type="ECO:0000313" key="7">
    <source>
        <dbReference type="EMBL" id="OMH86067.1"/>
    </source>
</evidence>
<feature type="region of interest" description="Disordered" evidence="5">
    <location>
        <begin position="789"/>
        <end position="814"/>
    </location>
</feature>
<feature type="region of interest" description="Disordered" evidence="5">
    <location>
        <begin position="448"/>
        <end position="480"/>
    </location>
</feature>
<feature type="compositionally biased region" description="Polar residues" evidence="5">
    <location>
        <begin position="1009"/>
        <end position="1022"/>
    </location>
</feature>
<feature type="domain" description="DNA mismatch repair proteins mutS family" evidence="6">
    <location>
        <begin position="233"/>
        <end position="249"/>
    </location>
</feature>
<dbReference type="AlphaFoldDB" id="A0A1R1PYQ0"/>
<dbReference type="GO" id="GO:0005524">
    <property type="term" value="F:ATP binding"/>
    <property type="evidence" value="ECO:0007669"/>
    <property type="project" value="UniProtKB-KW"/>
</dbReference>
<feature type="compositionally biased region" description="Low complexity" evidence="5">
    <location>
        <begin position="461"/>
        <end position="474"/>
    </location>
</feature>
<feature type="region of interest" description="Disordered" evidence="5">
    <location>
        <begin position="1009"/>
        <end position="1034"/>
    </location>
</feature>
<name>A0A1R1PYQ0_ZANCU</name>
<evidence type="ECO:0000256" key="4">
    <source>
        <dbReference type="ARBA" id="ARBA00023125"/>
    </source>
</evidence>
<dbReference type="SMART" id="SM00534">
    <property type="entry name" value="MUTSac"/>
    <property type="match status" value="1"/>
</dbReference>
<organism evidence="7 8">
    <name type="scientific">Zancudomyces culisetae</name>
    <name type="common">Gut fungus</name>
    <name type="synonym">Smittium culisetae</name>
    <dbReference type="NCBI Taxonomy" id="1213189"/>
    <lineage>
        <taxon>Eukaryota</taxon>
        <taxon>Fungi</taxon>
        <taxon>Fungi incertae sedis</taxon>
        <taxon>Zoopagomycota</taxon>
        <taxon>Kickxellomycotina</taxon>
        <taxon>Harpellomycetes</taxon>
        <taxon>Harpellales</taxon>
        <taxon>Legeriomycetaceae</taxon>
        <taxon>Zancudomyces</taxon>
    </lineage>
</organism>
<dbReference type="InterPro" id="IPR045076">
    <property type="entry name" value="MutS"/>
</dbReference>
<accession>A0A1R1PYQ0</accession>
<dbReference type="InterPro" id="IPR000432">
    <property type="entry name" value="DNA_mismatch_repair_MutS_C"/>
</dbReference>